<evidence type="ECO:0000256" key="4">
    <source>
        <dbReference type="ARBA" id="ARBA00022833"/>
    </source>
</evidence>
<feature type="region of interest" description="Disordered" evidence="6">
    <location>
        <begin position="993"/>
        <end position="1420"/>
    </location>
</feature>
<evidence type="ECO:0000256" key="2">
    <source>
        <dbReference type="ARBA" id="ARBA00022741"/>
    </source>
</evidence>
<evidence type="ECO:0000313" key="10">
    <source>
        <dbReference type="EMBL" id="KAF4656193.1"/>
    </source>
</evidence>
<gene>
    <name evidence="10" type="ORF">FOL46_007910</name>
</gene>
<dbReference type="EMBL" id="JABANN010000597">
    <property type="protein sequence ID" value="KAF4656193.1"/>
    <property type="molecule type" value="Genomic_DNA"/>
</dbReference>
<dbReference type="GO" id="GO:0016787">
    <property type="term" value="F:hydrolase activity"/>
    <property type="evidence" value="ECO:0007669"/>
    <property type="project" value="UniProtKB-KW"/>
</dbReference>
<comment type="caution">
    <text evidence="10">The sequence shown here is derived from an EMBL/GenBank/DDBJ whole genome shotgun (WGS) entry which is preliminary data.</text>
</comment>
<keyword evidence="3" id="KW-0378">Hydrolase</keyword>
<feature type="compositionally biased region" description="Basic residues" evidence="6">
    <location>
        <begin position="839"/>
        <end position="848"/>
    </location>
</feature>
<feature type="compositionally biased region" description="Pro residues" evidence="6">
    <location>
        <begin position="1455"/>
        <end position="1477"/>
    </location>
</feature>
<dbReference type="InterPro" id="IPR003034">
    <property type="entry name" value="SAP_dom"/>
</dbReference>
<evidence type="ECO:0000256" key="1">
    <source>
        <dbReference type="ARBA" id="ARBA00022723"/>
    </source>
</evidence>
<dbReference type="GO" id="GO:0003677">
    <property type="term" value="F:DNA binding"/>
    <property type="evidence" value="ECO:0007669"/>
    <property type="project" value="InterPro"/>
</dbReference>
<dbReference type="PROSITE" id="PS51194">
    <property type="entry name" value="HELICASE_CTER"/>
    <property type="match status" value="1"/>
</dbReference>
<feature type="region of interest" description="Disordered" evidence="6">
    <location>
        <begin position="234"/>
        <end position="521"/>
    </location>
</feature>
<feature type="compositionally biased region" description="Low complexity" evidence="6">
    <location>
        <begin position="855"/>
        <end position="866"/>
    </location>
</feature>
<dbReference type="InterPro" id="IPR001510">
    <property type="entry name" value="Znf_PARP"/>
</dbReference>
<feature type="compositionally biased region" description="Polar residues" evidence="6">
    <location>
        <begin position="272"/>
        <end position="291"/>
    </location>
</feature>
<feature type="compositionally biased region" description="Polar residues" evidence="6">
    <location>
        <begin position="1024"/>
        <end position="1034"/>
    </location>
</feature>
<feature type="domain" description="PARP-type" evidence="7">
    <location>
        <begin position="587"/>
        <end position="681"/>
    </location>
</feature>
<protein>
    <submittedName>
        <fullName evidence="10">Uncharacterized protein</fullName>
    </submittedName>
</protein>
<sequence>MHGPAIPSSSKIDVLISKVLEMRRENPQAKGLVFSCFVKLLELCQYHLKARGITTFIIHGSIPLAVRTRIIKAFVESSASDCSLLLVSISAGGEGLNLQRASHVFVLDPWWNPALEKQAIQRCHRLGQQQAVRSHHLISENIIEEQIKALQEKKQLIFDGTIGGNFNGGLEKLTIADLKFLFQLCLQASPSSGRKLVLWLAAHVHGSEKLAEEERAQLADGFRASFAFDPAVAEEPRRKGSLRAMSRKDSSGARPTDPEITGRMRSKKTGTRAASKNSNLAGRSLQQQAQESRQKGSSSNRRERSTRARDRRGAARESSAPLRRGGKASSAAAKGGLDKRFSSLPPGVDSTAPRKRARRVSSGLAEGSSSTGSTASTEGRGPRSAEARVSPKSYADIERRARVSSKGLEGGAPVRRAHKPTSTEVIDLEDSPAPSDETPKEEEDRVAQAEAARVKREVRSRGNGMGRRRAGFGAGRPANRDAEADSPGRAAAAERTGASLGRKSTGCSARRVRRGVEERATQTEGNMVNAELGRVSDAGVAPSMSAIEAPVGPSRPSPVFNAEWDDRRECWTLYESPDDGGREKWYFTVDQPEHSNTRCCGCGRKILEHSLRLGYPTSDVFSADGVRTLYVHEHCLAEDVFIGCPAVKDLCGQRSIRHLSVWLGKHVHGFDSLKDKKQMKLAVGFRESMLTYNAEDLPLTTEAPQEEAPQRSAGIQTSPPASPAPSEDLVRPFTRQQLDELSLPQLRKCCEEVGVSSTGKRGFIVSRIMKYQKRHPQQESPSDGEVEKETRRREKVKASKPAPQPAGEGGDSKKGGKGSSRPRKRRRRRSPEPEERARGPRKKSKRAAALRPVEASSTTGSTASTGEHGAHEDEPPFLPPAVARILPASPSNANESTEAEQHSEGESPFAGGTSIRATREKPSQVRGTTVGDQGSSTAMVKEEVSRRAQARAPLVKREPVASTSACRGLGRARRALTGCKLERVDRPWRVKMEPGVDAAQSSSPAPPSHLHQAEESTAAEPFLSASTGESTLCTTEKVDDPRCQPVVQSGGNALSEDMEGVEEPRDEGNAVNEDIEGVEEPRDEGNAVNEEMEAVEEPRDEGNAVNEDMEAVEEPRDEGNAVNEDMEAVEEPRDEGNAVSEEMEAVEEPRDEPPGGNAEPPAEAPSSSLRPTSGQPTAVASTGEPSASEKVVGRGAGPTSQSPKRSRSNRASPHARGRSRSRRGRRSSSSRRHDRRSSRERSRRHRSSRGSSSHHRSNHQRTRRHRSRSCHTSSRAGSTSRRSGASATPVLSPKKILPAPPAPVPMESSGTASEDRTGPQSVGGGDGKVVLQPSTSPAGAPPPPRDQPTPMADRGEGNTPSSGRGASTKSYYHSGGWSRSTAHPVVDNRIPAWRDSEGTNTGQWSDEYQRGWSSQGGSYAILTPRPPSSYYTCSGSAPPPPMGSNFGRYATPASCPVPPPPNAPPMPGRDRWPPPPRGASGLHTGRPACYYYSSPERAYPSRS</sequence>
<dbReference type="InterPro" id="IPR050628">
    <property type="entry name" value="SNF2_RAD54_helicase_TF"/>
</dbReference>
<keyword evidence="2" id="KW-0547">Nucleotide-binding</keyword>
<feature type="compositionally biased region" description="Low complexity" evidence="6">
    <location>
        <begin position="1270"/>
        <end position="1288"/>
    </location>
</feature>
<keyword evidence="4" id="KW-0862">Zinc</keyword>
<keyword evidence="5" id="KW-0067">ATP-binding</keyword>
<name>A0A7J6LAG4_PEROL</name>
<feature type="compositionally biased region" description="Basic residues" evidence="6">
    <location>
        <begin position="820"/>
        <end position="829"/>
    </location>
</feature>
<feature type="compositionally biased region" description="Polar residues" evidence="6">
    <location>
        <begin position="1169"/>
        <end position="1185"/>
    </location>
</feature>
<dbReference type="InterPro" id="IPR001650">
    <property type="entry name" value="Helicase_C-like"/>
</dbReference>
<feature type="compositionally biased region" description="Low complexity" evidence="6">
    <location>
        <begin position="1154"/>
        <end position="1168"/>
    </location>
</feature>
<reference evidence="10 11" key="1">
    <citation type="submission" date="2020-04" db="EMBL/GenBank/DDBJ databases">
        <title>Perkinsus olseni comparative genomics.</title>
        <authorList>
            <person name="Bogema D.R."/>
        </authorList>
    </citation>
    <scope>NUCLEOTIDE SEQUENCE [LARGE SCALE GENOMIC DNA]</scope>
    <source>
        <strain evidence="10">ATCC PRA-31</strain>
    </source>
</reference>
<feature type="compositionally biased region" description="Basic and acidic residues" evidence="6">
    <location>
        <begin position="246"/>
        <end position="262"/>
    </location>
</feature>
<feature type="compositionally biased region" description="Basic and acidic residues" evidence="6">
    <location>
        <begin position="300"/>
        <end position="315"/>
    </location>
</feature>
<feature type="region of interest" description="Disordered" evidence="6">
    <location>
        <begin position="1453"/>
        <end position="1503"/>
    </location>
</feature>
<dbReference type="GO" id="GO:0005524">
    <property type="term" value="F:ATP binding"/>
    <property type="evidence" value="ECO:0007669"/>
    <property type="project" value="UniProtKB-KW"/>
</dbReference>
<proteinExistence type="predicted"/>
<feature type="domain" description="Helicase C-terminal" evidence="9">
    <location>
        <begin position="11"/>
        <end position="174"/>
    </location>
</feature>
<organism evidence="10 11">
    <name type="scientific">Perkinsus olseni</name>
    <name type="common">Perkinsus atlanticus</name>
    <dbReference type="NCBI Taxonomy" id="32597"/>
    <lineage>
        <taxon>Eukaryota</taxon>
        <taxon>Sar</taxon>
        <taxon>Alveolata</taxon>
        <taxon>Perkinsozoa</taxon>
        <taxon>Perkinsea</taxon>
        <taxon>Perkinsida</taxon>
        <taxon>Perkinsidae</taxon>
        <taxon>Perkinsus</taxon>
    </lineage>
</organism>
<dbReference type="GO" id="GO:0006289">
    <property type="term" value="P:nucleotide-excision repair"/>
    <property type="evidence" value="ECO:0007669"/>
    <property type="project" value="TreeGrafter"/>
</dbReference>
<feature type="compositionally biased region" description="Basic and acidic residues" evidence="6">
    <location>
        <begin position="442"/>
        <end position="460"/>
    </location>
</feature>
<dbReference type="PROSITE" id="PS50064">
    <property type="entry name" value="ZF_PARP_2"/>
    <property type="match status" value="1"/>
</dbReference>
<dbReference type="PANTHER" id="PTHR45626">
    <property type="entry name" value="TRANSCRIPTION TERMINATION FACTOR 2-RELATED"/>
    <property type="match status" value="1"/>
</dbReference>
<dbReference type="Gene3D" id="3.40.50.300">
    <property type="entry name" value="P-loop containing nucleotide triphosphate hydrolases"/>
    <property type="match status" value="1"/>
</dbReference>
<dbReference type="GO" id="GO:0005634">
    <property type="term" value="C:nucleus"/>
    <property type="evidence" value="ECO:0007669"/>
    <property type="project" value="TreeGrafter"/>
</dbReference>
<feature type="compositionally biased region" description="Basic residues" evidence="6">
    <location>
        <begin position="1204"/>
        <end position="1269"/>
    </location>
</feature>
<accession>A0A7J6LAG4</accession>
<feature type="region of interest" description="Disordered" evidence="6">
    <location>
        <begin position="703"/>
        <end position="729"/>
    </location>
</feature>
<feature type="compositionally biased region" description="Polar residues" evidence="6">
    <location>
        <begin position="1358"/>
        <end position="1381"/>
    </location>
</feature>
<dbReference type="PANTHER" id="PTHR45626:SF12">
    <property type="entry name" value="DNA REPAIR PROTEIN RAD16"/>
    <property type="match status" value="1"/>
</dbReference>
<feature type="region of interest" description="Disordered" evidence="6">
    <location>
        <begin position="771"/>
        <end position="965"/>
    </location>
</feature>
<evidence type="ECO:0000259" key="7">
    <source>
        <dbReference type="PROSITE" id="PS50064"/>
    </source>
</evidence>
<evidence type="ECO:0000259" key="8">
    <source>
        <dbReference type="PROSITE" id="PS50800"/>
    </source>
</evidence>
<feature type="compositionally biased region" description="Polar residues" evidence="6">
    <location>
        <begin position="925"/>
        <end position="938"/>
    </location>
</feature>
<feature type="domain" description="SAP" evidence="8">
    <location>
        <begin position="738"/>
        <end position="772"/>
    </location>
</feature>
<feature type="compositionally biased region" description="Low complexity" evidence="6">
    <location>
        <begin position="361"/>
        <end position="379"/>
    </location>
</feature>
<dbReference type="InterPro" id="IPR027417">
    <property type="entry name" value="P-loop_NTPase"/>
</dbReference>
<dbReference type="GO" id="GO:0008270">
    <property type="term" value="F:zinc ion binding"/>
    <property type="evidence" value="ECO:0007669"/>
    <property type="project" value="InterPro"/>
</dbReference>
<evidence type="ECO:0000313" key="11">
    <source>
        <dbReference type="Proteomes" id="UP000572268"/>
    </source>
</evidence>
<dbReference type="InterPro" id="IPR049730">
    <property type="entry name" value="SNF2/RAD54-like_C"/>
</dbReference>
<dbReference type="Pfam" id="PF00271">
    <property type="entry name" value="Helicase_C"/>
    <property type="match status" value="1"/>
</dbReference>
<feature type="compositionally biased region" description="Polar residues" evidence="6">
    <location>
        <begin position="1398"/>
        <end position="1417"/>
    </location>
</feature>
<evidence type="ECO:0000256" key="3">
    <source>
        <dbReference type="ARBA" id="ARBA00022801"/>
    </source>
</evidence>
<dbReference type="Proteomes" id="UP000572268">
    <property type="component" value="Unassembled WGS sequence"/>
</dbReference>
<dbReference type="CDD" id="cd18793">
    <property type="entry name" value="SF2_C_SNF"/>
    <property type="match status" value="1"/>
</dbReference>
<keyword evidence="1" id="KW-0479">Metal-binding</keyword>
<dbReference type="SMART" id="SM00490">
    <property type="entry name" value="HELICc"/>
    <property type="match status" value="1"/>
</dbReference>
<evidence type="ECO:0000259" key="9">
    <source>
        <dbReference type="PROSITE" id="PS51194"/>
    </source>
</evidence>
<evidence type="ECO:0000256" key="5">
    <source>
        <dbReference type="ARBA" id="ARBA00022840"/>
    </source>
</evidence>
<dbReference type="PROSITE" id="PS50800">
    <property type="entry name" value="SAP"/>
    <property type="match status" value="1"/>
</dbReference>
<dbReference type="GO" id="GO:0008094">
    <property type="term" value="F:ATP-dependent activity, acting on DNA"/>
    <property type="evidence" value="ECO:0007669"/>
    <property type="project" value="TreeGrafter"/>
</dbReference>
<evidence type="ECO:0000256" key="6">
    <source>
        <dbReference type="SAM" id="MobiDB-lite"/>
    </source>
</evidence>
<dbReference type="SUPFAM" id="SSF52540">
    <property type="entry name" value="P-loop containing nucleoside triphosphate hydrolases"/>
    <property type="match status" value="1"/>
</dbReference>